<sequence>MDSTITSTTDVMPTLLAPVSADLCAACGSRLATDQRYCLECGERRGDPRLPVMNGRPPEPLPLQAPPARARGSRVSSGSTLIAGIGTLLLAVGVGVLIGRSNTSDQSAKAPPVQVVTLAGGGGAVAAGSPVASTSTPASSGATASSKAKKTTDSAAKAAGATTRAAAKTPPKVVQVGSSGTGKGYKNGKFTGDFFGP</sequence>
<keyword evidence="4" id="KW-1185">Reference proteome</keyword>
<dbReference type="OrthoDB" id="5245215at2"/>
<keyword evidence="2" id="KW-0812">Transmembrane</keyword>
<evidence type="ECO:0000256" key="1">
    <source>
        <dbReference type="SAM" id="MobiDB-lite"/>
    </source>
</evidence>
<evidence type="ECO:0008006" key="5">
    <source>
        <dbReference type="Google" id="ProtNLM"/>
    </source>
</evidence>
<feature type="region of interest" description="Disordered" evidence="1">
    <location>
        <begin position="126"/>
        <end position="197"/>
    </location>
</feature>
<feature type="transmembrane region" description="Helical" evidence="2">
    <location>
        <begin position="81"/>
        <end position="99"/>
    </location>
</feature>
<organism evidence="3 4">
    <name type="scientific">Baekduia soli</name>
    <dbReference type="NCBI Taxonomy" id="496014"/>
    <lineage>
        <taxon>Bacteria</taxon>
        <taxon>Bacillati</taxon>
        <taxon>Actinomycetota</taxon>
        <taxon>Thermoleophilia</taxon>
        <taxon>Solirubrobacterales</taxon>
        <taxon>Baekduiaceae</taxon>
        <taxon>Baekduia</taxon>
    </lineage>
</organism>
<keyword evidence="2" id="KW-1133">Transmembrane helix</keyword>
<proteinExistence type="predicted"/>
<gene>
    <name evidence="3" type="ORF">FSW04_09770</name>
</gene>
<protein>
    <recommendedName>
        <fullName evidence="5">Zinc ribbon domain-containing protein</fullName>
    </recommendedName>
</protein>
<dbReference type="EMBL" id="CP042430">
    <property type="protein sequence ID" value="QEC47828.1"/>
    <property type="molecule type" value="Genomic_DNA"/>
</dbReference>
<dbReference type="Proteomes" id="UP000321805">
    <property type="component" value="Chromosome"/>
</dbReference>
<reference evidence="3 4" key="1">
    <citation type="journal article" date="2018" name="J. Microbiol.">
        <title>Baekduia soli gen. nov., sp. nov., a novel bacterium isolated from the soil of Baekdu Mountain and proposal of a novel family name, Baekduiaceae fam. nov.</title>
        <authorList>
            <person name="An D.S."/>
            <person name="Siddiqi M.Z."/>
            <person name="Kim K.H."/>
            <person name="Yu H.S."/>
            <person name="Im W.T."/>
        </authorList>
    </citation>
    <scope>NUCLEOTIDE SEQUENCE [LARGE SCALE GENOMIC DNA]</scope>
    <source>
        <strain evidence="3 4">BR7-21</strain>
    </source>
</reference>
<dbReference type="RefSeq" id="WP_146918725.1">
    <property type="nucleotide sequence ID" value="NZ_CP042430.1"/>
</dbReference>
<dbReference type="AlphaFoldDB" id="A0A5B8U4P6"/>
<evidence type="ECO:0000256" key="2">
    <source>
        <dbReference type="SAM" id="Phobius"/>
    </source>
</evidence>
<evidence type="ECO:0000313" key="3">
    <source>
        <dbReference type="EMBL" id="QEC47828.1"/>
    </source>
</evidence>
<name>A0A5B8U4P6_9ACTN</name>
<feature type="compositionally biased region" description="Low complexity" evidence="1">
    <location>
        <begin position="153"/>
        <end position="173"/>
    </location>
</feature>
<evidence type="ECO:0000313" key="4">
    <source>
        <dbReference type="Proteomes" id="UP000321805"/>
    </source>
</evidence>
<dbReference type="KEGG" id="bsol:FSW04_09770"/>
<feature type="compositionally biased region" description="Low complexity" evidence="1">
    <location>
        <begin position="126"/>
        <end position="146"/>
    </location>
</feature>
<keyword evidence="2" id="KW-0472">Membrane</keyword>
<feature type="region of interest" description="Disordered" evidence="1">
    <location>
        <begin position="49"/>
        <end position="74"/>
    </location>
</feature>
<accession>A0A5B8U4P6</accession>